<feature type="region of interest" description="Disordered" evidence="1">
    <location>
        <begin position="20"/>
        <end position="39"/>
    </location>
</feature>
<dbReference type="GO" id="GO:0005737">
    <property type="term" value="C:cytoplasm"/>
    <property type="evidence" value="ECO:0007669"/>
    <property type="project" value="GOC"/>
</dbReference>
<proteinExistence type="predicted"/>
<dbReference type="Proteomes" id="UP000094065">
    <property type="component" value="Unassembled WGS sequence"/>
</dbReference>
<dbReference type="PANTHER" id="PTHR12403">
    <property type="entry name" value="TRAFFICKING PROTEIN PARTICLE COMPLEX SUBUNIT 2"/>
    <property type="match status" value="1"/>
</dbReference>
<comment type="caution">
    <text evidence="2">The sequence shown here is derived from an EMBL/GenBank/DDBJ whole genome shotgun (WGS) entry which is preliminary data.</text>
</comment>
<dbReference type="Gene3D" id="3.30.450.70">
    <property type="match status" value="1"/>
</dbReference>
<dbReference type="GeneID" id="30154749"/>
<dbReference type="GO" id="GO:0006888">
    <property type="term" value="P:endoplasmic reticulum to Golgi vesicle-mediated transport"/>
    <property type="evidence" value="ECO:0007669"/>
    <property type="project" value="InterPro"/>
</dbReference>
<dbReference type="AlphaFoldDB" id="A0A1E3HTJ1"/>
<organism evidence="2 3">
    <name type="scientific">Cryptococcus amylolentus CBS 6039</name>
    <dbReference type="NCBI Taxonomy" id="1295533"/>
    <lineage>
        <taxon>Eukaryota</taxon>
        <taxon>Fungi</taxon>
        <taxon>Dikarya</taxon>
        <taxon>Basidiomycota</taxon>
        <taxon>Agaricomycotina</taxon>
        <taxon>Tremellomycetes</taxon>
        <taxon>Tremellales</taxon>
        <taxon>Cryptococcaceae</taxon>
        <taxon>Cryptococcus</taxon>
    </lineage>
</organism>
<dbReference type="CDD" id="cd14825">
    <property type="entry name" value="TRAPPC2_sedlin"/>
    <property type="match status" value="1"/>
</dbReference>
<accession>A0A1E3HTJ1</accession>
<evidence type="ECO:0008006" key="4">
    <source>
        <dbReference type="Google" id="ProtNLM"/>
    </source>
</evidence>
<evidence type="ECO:0000313" key="3">
    <source>
        <dbReference type="Proteomes" id="UP000094065"/>
    </source>
</evidence>
<sequence>MSFYLAIVSPTDSPLYQLSFSSSRPPAPSAASPSSSSFPSWSTFTAPNGADNTAAADGARGRLTGALLESKSAPERDRAICQMIAHMSLDSVEEVMEGTGALYIKNVDRHNEWIVSAFLPTGVKFILLHDVKNDDGIRTFFVELWEIYIKVLMNPFHTVNTFITSPAFEARIKAIAKKHL</sequence>
<reference evidence="2 3" key="1">
    <citation type="submission" date="2016-06" db="EMBL/GenBank/DDBJ databases">
        <title>Evolution of pathogenesis and genome organization in the Tremellales.</title>
        <authorList>
            <person name="Cuomo C."/>
            <person name="Litvintseva A."/>
            <person name="Heitman J."/>
            <person name="Chen Y."/>
            <person name="Sun S."/>
            <person name="Springer D."/>
            <person name="Dromer F."/>
            <person name="Young S."/>
            <person name="Zeng Q."/>
            <person name="Chapman S."/>
            <person name="Gujja S."/>
            <person name="Saif S."/>
            <person name="Birren B."/>
        </authorList>
    </citation>
    <scope>NUCLEOTIDE SEQUENCE [LARGE SCALE GENOMIC DNA]</scope>
    <source>
        <strain evidence="2 3">CBS 6039</strain>
    </source>
</reference>
<dbReference type="SUPFAM" id="SSF64356">
    <property type="entry name" value="SNARE-like"/>
    <property type="match status" value="1"/>
</dbReference>
<dbReference type="OrthoDB" id="10252102at2759"/>
<dbReference type="EMBL" id="AWGJ01000005">
    <property type="protein sequence ID" value="ODN79465.1"/>
    <property type="molecule type" value="Genomic_DNA"/>
</dbReference>
<dbReference type="STRING" id="1295533.A0A1E3HTJ1"/>
<evidence type="ECO:0000313" key="2">
    <source>
        <dbReference type="EMBL" id="ODN79465.1"/>
    </source>
</evidence>
<dbReference type="InterPro" id="IPR011012">
    <property type="entry name" value="Longin-like_dom_sf"/>
</dbReference>
<protein>
    <recommendedName>
        <fullName evidence="4">Trafficking protein particle complex subunit</fullName>
    </recommendedName>
</protein>
<dbReference type="InterPro" id="IPR006722">
    <property type="entry name" value="Sedlin"/>
</dbReference>
<name>A0A1E3HTJ1_9TREE</name>
<gene>
    <name evidence="2" type="ORF">L202_03440</name>
</gene>
<dbReference type="RefSeq" id="XP_018994312.1">
    <property type="nucleotide sequence ID" value="XM_019137286.1"/>
</dbReference>
<evidence type="ECO:0000256" key="1">
    <source>
        <dbReference type="SAM" id="MobiDB-lite"/>
    </source>
</evidence>
<keyword evidence="3" id="KW-1185">Reference proteome</keyword>
<dbReference type="Pfam" id="PF04628">
    <property type="entry name" value="Sedlin_N"/>
    <property type="match status" value="1"/>
</dbReference>